<evidence type="ECO:0000256" key="2">
    <source>
        <dbReference type="ARBA" id="ARBA00007069"/>
    </source>
</evidence>
<feature type="domain" description="ABC transmembrane type-1" evidence="11">
    <location>
        <begin position="66"/>
        <end position="269"/>
    </location>
</feature>
<dbReference type="PANTHER" id="PTHR42922:SF1">
    <property type="entry name" value="PHOSPHATE TRANSPORT SYSTEM PERMEASE PROTEIN PSTA"/>
    <property type="match status" value="1"/>
</dbReference>
<evidence type="ECO:0000256" key="6">
    <source>
        <dbReference type="ARBA" id="ARBA00022592"/>
    </source>
</evidence>
<dbReference type="eggNOG" id="COG0581">
    <property type="taxonomic scope" value="Bacteria"/>
</dbReference>
<dbReference type="OrthoDB" id="9775069at2"/>
<feature type="transmembrane region" description="Helical" evidence="10">
    <location>
        <begin position="184"/>
        <end position="204"/>
    </location>
</feature>
<dbReference type="NCBIfam" id="TIGR00974">
    <property type="entry name" value="3a0107s02c"/>
    <property type="match status" value="1"/>
</dbReference>
<accession>A0A0H3FWE4</accession>
<dbReference type="PROSITE" id="PS50928">
    <property type="entry name" value="ABC_TM1"/>
    <property type="match status" value="1"/>
</dbReference>
<evidence type="ECO:0000256" key="8">
    <source>
        <dbReference type="ARBA" id="ARBA00022989"/>
    </source>
</evidence>
<keyword evidence="9 10" id="KW-0472">Membrane</keyword>
<feature type="transmembrane region" description="Helical" evidence="10">
    <location>
        <begin position="103"/>
        <end position="124"/>
    </location>
</feature>
<feature type="transmembrane region" description="Helical" evidence="10">
    <location>
        <begin position="130"/>
        <end position="151"/>
    </location>
</feature>
<name>A0A0H3FWE4_ZYMMA</name>
<evidence type="ECO:0000256" key="5">
    <source>
        <dbReference type="ARBA" id="ARBA00022475"/>
    </source>
</evidence>
<dbReference type="InterPro" id="IPR051408">
    <property type="entry name" value="Phosphate_transprt_permease"/>
</dbReference>
<feature type="transmembrane region" description="Helical" evidence="10">
    <location>
        <begin position="250"/>
        <end position="269"/>
    </location>
</feature>
<evidence type="ECO:0000256" key="10">
    <source>
        <dbReference type="RuleBase" id="RU363043"/>
    </source>
</evidence>
<evidence type="ECO:0000256" key="1">
    <source>
        <dbReference type="ARBA" id="ARBA00004651"/>
    </source>
</evidence>
<evidence type="ECO:0000256" key="3">
    <source>
        <dbReference type="ARBA" id="ARBA00016864"/>
    </source>
</evidence>
<feature type="transmembrane region" description="Helical" evidence="10">
    <location>
        <begin position="12"/>
        <end position="38"/>
    </location>
</feature>
<comment type="subcellular location">
    <subcellularLocation>
        <location evidence="10">Cell inner membrane</location>
        <topology evidence="10">Multi-pass membrane protein</topology>
    </subcellularLocation>
    <subcellularLocation>
        <location evidence="1">Cell membrane</location>
        <topology evidence="1">Multi-pass membrane protein</topology>
    </subcellularLocation>
</comment>
<evidence type="ECO:0000256" key="7">
    <source>
        <dbReference type="ARBA" id="ARBA00022692"/>
    </source>
</evidence>
<keyword evidence="5 10" id="KW-1003">Cell membrane</keyword>
<dbReference type="HOGENOM" id="CLU_033621_2_0_5"/>
<keyword evidence="4" id="KW-0813">Transport</keyword>
<organism evidence="12 13">
    <name type="scientific">Zymomonas mobilis subsp. mobilis (strain ATCC 10988 / DSM 424 / LMG 404 / NCIMB 8938 / NRRL B-806 / ZM1)</name>
    <dbReference type="NCBI Taxonomy" id="555217"/>
    <lineage>
        <taxon>Bacteria</taxon>
        <taxon>Pseudomonadati</taxon>
        <taxon>Pseudomonadota</taxon>
        <taxon>Alphaproteobacteria</taxon>
        <taxon>Sphingomonadales</taxon>
        <taxon>Zymomonadaceae</taxon>
        <taxon>Zymomonas</taxon>
    </lineage>
</organism>
<dbReference type="SUPFAM" id="SSF161098">
    <property type="entry name" value="MetI-like"/>
    <property type="match status" value="1"/>
</dbReference>
<dbReference type="GeneID" id="79903815"/>
<evidence type="ECO:0000256" key="9">
    <source>
        <dbReference type="ARBA" id="ARBA00023136"/>
    </source>
</evidence>
<evidence type="ECO:0000313" key="13">
    <source>
        <dbReference type="Proteomes" id="UP000001494"/>
    </source>
</evidence>
<evidence type="ECO:0000313" key="12">
    <source>
        <dbReference type="EMBL" id="AEH62118.1"/>
    </source>
</evidence>
<proteinExistence type="inferred from homology"/>
<comment type="similarity">
    <text evidence="2 10">Belongs to the binding-protein-dependent transport system permease family. CysTW subfamily.</text>
</comment>
<evidence type="ECO:0000256" key="4">
    <source>
        <dbReference type="ARBA" id="ARBA00022448"/>
    </source>
</evidence>
<dbReference type="EMBL" id="CP002850">
    <property type="protein sequence ID" value="AEH62118.1"/>
    <property type="molecule type" value="Genomic_DNA"/>
</dbReference>
<dbReference type="InterPro" id="IPR005672">
    <property type="entry name" value="Phosphate_PstA"/>
</dbReference>
<dbReference type="Pfam" id="PF00528">
    <property type="entry name" value="BPD_transp_1"/>
    <property type="match status" value="1"/>
</dbReference>
<gene>
    <name evidence="12" type="ordered locus">Zmob_0268</name>
</gene>
<dbReference type="Gene3D" id="1.10.3720.10">
    <property type="entry name" value="MetI-like"/>
    <property type="match status" value="1"/>
</dbReference>
<dbReference type="RefSeq" id="WP_011240890.1">
    <property type="nucleotide sequence ID" value="NC_017262.1"/>
</dbReference>
<evidence type="ECO:0000259" key="11">
    <source>
        <dbReference type="PROSITE" id="PS50928"/>
    </source>
</evidence>
<dbReference type="InterPro" id="IPR000515">
    <property type="entry name" value="MetI-like"/>
</dbReference>
<keyword evidence="8 10" id="KW-1133">Transmembrane helix</keyword>
<keyword evidence="6" id="KW-0592">Phosphate transport</keyword>
<dbReference type="GO" id="GO:0005886">
    <property type="term" value="C:plasma membrane"/>
    <property type="evidence" value="ECO:0007669"/>
    <property type="project" value="UniProtKB-SubCell"/>
</dbReference>
<reference evidence="12 13" key="1">
    <citation type="journal article" date="2011" name="J. Bacteriol.">
        <title>Genome sequence of the ethanol-producing Zymomonas mobilis subsp. mobilis lectotype strain ATCC 10988.</title>
        <authorList>
            <person name="Pappas K.M."/>
            <person name="Kouvelis V.N."/>
            <person name="Saunders E."/>
            <person name="Brettin T.S."/>
            <person name="Bruce D."/>
            <person name="Detter C."/>
            <person name="Balakireva M."/>
            <person name="Han C.S."/>
            <person name="Savvakis G."/>
            <person name="Kyrpides N.C."/>
            <person name="Typas M.A."/>
        </authorList>
    </citation>
    <scope>NUCLEOTIDE SEQUENCE [LARGE SCALE GENOMIC DNA]</scope>
    <source>
        <strain evidence="13">ATCC 10988 / DSM 424 / CCUG 17860 / LMG 404 / NCIMB 8938 / NRRL B-806 / ZM1</strain>
    </source>
</reference>
<protein>
    <recommendedName>
        <fullName evidence="3 10">Phosphate transport system permease protein PstA</fullName>
    </recommendedName>
</protein>
<dbReference type="PANTHER" id="PTHR42922">
    <property type="entry name" value="PHOSPHATE TRANSPORT SYSTEM PERMEASE PROTEIN PSTA"/>
    <property type="match status" value="1"/>
</dbReference>
<dbReference type="CDD" id="cd06261">
    <property type="entry name" value="TM_PBP2"/>
    <property type="match status" value="1"/>
</dbReference>
<dbReference type="GO" id="GO:0005315">
    <property type="term" value="F:phosphate transmembrane transporter activity"/>
    <property type="evidence" value="ECO:0007669"/>
    <property type="project" value="InterPro"/>
</dbReference>
<dbReference type="KEGG" id="zmm:Zmob_0268"/>
<dbReference type="AlphaFoldDB" id="A0A0H3FWE4"/>
<feature type="transmembrane region" description="Helical" evidence="10">
    <location>
        <begin position="65"/>
        <end position="91"/>
    </location>
</feature>
<dbReference type="GO" id="GO:0035435">
    <property type="term" value="P:phosphate ion transmembrane transport"/>
    <property type="evidence" value="ECO:0007669"/>
    <property type="project" value="InterPro"/>
</dbReference>
<sequence precursor="true">MSSNLKRRFINKVFVALCSLSTLLAVGMLALILGSLIINGAGGLHLSVFTQDQPSPGMSGGLRNAIIGSIAMCVVAMIIAVVLGIMAGTWLSEYSRNSKYGQAIHFLNDVLLSVPSILVGLFVYEIMVRPFHGFSAFAGAVSLALLAMPIVTRTTYDMLQLQPNTLREAGMGLGASQGLVIRSIIWKAAAPGLLTGGLLGFARISGETAPLLFTALGNQFLTLNMTEPMGSLPTTIFQFAMSAYDDWRNLAWVGALLIAMAVLTINILGRVMTRGGKR</sequence>
<keyword evidence="7 10" id="KW-0812">Transmembrane</keyword>
<dbReference type="InterPro" id="IPR035906">
    <property type="entry name" value="MetI-like_sf"/>
</dbReference>
<dbReference type="Proteomes" id="UP000001494">
    <property type="component" value="Chromosome"/>
</dbReference>